<feature type="modified residue" description="4-aspartylphosphate" evidence="3">
    <location>
        <position position="53"/>
    </location>
</feature>
<dbReference type="GO" id="GO:0000160">
    <property type="term" value="P:phosphorelay signal transduction system"/>
    <property type="evidence" value="ECO:0007669"/>
    <property type="project" value="InterPro"/>
</dbReference>
<evidence type="ECO:0000256" key="2">
    <source>
        <dbReference type="ARBA" id="ARBA00024867"/>
    </source>
</evidence>
<feature type="domain" description="Response regulatory" evidence="4">
    <location>
        <begin position="3"/>
        <end position="117"/>
    </location>
</feature>
<dbReference type="InterPro" id="IPR052048">
    <property type="entry name" value="ST_Response_Regulator"/>
</dbReference>
<dbReference type="PANTHER" id="PTHR43228:SF1">
    <property type="entry name" value="TWO-COMPONENT RESPONSE REGULATOR ARR22"/>
    <property type="match status" value="1"/>
</dbReference>
<proteinExistence type="predicted"/>
<dbReference type="RefSeq" id="WP_158739596.1">
    <property type="nucleotide sequence ID" value="NZ_JAFBEP010000005.1"/>
</dbReference>
<dbReference type="Proteomes" id="UP000483018">
    <property type="component" value="Unassembled WGS sequence"/>
</dbReference>
<comment type="function">
    <text evidence="2">May play the central regulatory role in sporulation. It may be an element of the effector pathway responsible for the activation of sporulation genes in response to nutritional stress. Spo0A may act in concert with spo0H (a sigma factor) to control the expression of some genes that are critical to the sporulation process.</text>
</comment>
<reference evidence="5 6" key="1">
    <citation type="submission" date="2019-12" db="EMBL/GenBank/DDBJ databases">
        <title>Defluviitalea raffinosedens, isolated from a biogas fermenter, genome sequencing and characterization.</title>
        <authorList>
            <person name="Rettenmaier R."/>
            <person name="Schneider M."/>
            <person name="Neuhaus K."/>
            <person name="Liebl W."/>
            <person name="Zverlov V."/>
        </authorList>
    </citation>
    <scope>NUCLEOTIDE SEQUENCE [LARGE SCALE GENOMIC DNA]</scope>
    <source>
        <strain evidence="5 6">249c-K6</strain>
    </source>
</reference>
<comment type="caution">
    <text evidence="5">The sequence shown here is derived from an EMBL/GenBank/DDBJ whole genome shotgun (WGS) entry which is preliminary data.</text>
</comment>
<keyword evidence="6" id="KW-1185">Reference proteome</keyword>
<dbReference type="EMBL" id="WSLF01000002">
    <property type="protein sequence ID" value="KAE9636345.1"/>
    <property type="molecule type" value="Genomic_DNA"/>
</dbReference>
<organism evidence="5 6">
    <name type="scientific">Defluviitalea raffinosedens</name>
    <dbReference type="NCBI Taxonomy" id="1450156"/>
    <lineage>
        <taxon>Bacteria</taxon>
        <taxon>Bacillati</taxon>
        <taxon>Bacillota</taxon>
        <taxon>Clostridia</taxon>
        <taxon>Lachnospirales</taxon>
        <taxon>Defluviitaleaceae</taxon>
        <taxon>Defluviitalea</taxon>
    </lineage>
</organism>
<gene>
    <name evidence="5" type="ORF">GND95_04280</name>
</gene>
<protein>
    <recommendedName>
        <fullName evidence="1">Stage 0 sporulation protein A homolog</fullName>
    </recommendedName>
</protein>
<dbReference type="Pfam" id="PF00072">
    <property type="entry name" value="Response_reg"/>
    <property type="match status" value="1"/>
</dbReference>
<dbReference type="PANTHER" id="PTHR43228">
    <property type="entry name" value="TWO-COMPONENT RESPONSE REGULATOR"/>
    <property type="match status" value="1"/>
</dbReference>
<dbReference type="InterPro" id="IPR001789">
    <property type="entry name" value="Sig_transdc_resp-reg_receiver"/>
</dbReference>
<accession>A0A7C8HFY0</accession>
<dbReference type="Gene3D" id="3.40.50.2300">
    <property type="match status" value="1"/>
</dbReference>
<dbReference type="OrthoDB" id="9790669at2"/>
<dbReference type="CDD" id="cd17542">
    <property type="entry name" value="REC_CheY"/>
    <property type="match status" value="1"/>
</dbReference>
<dbReference type="InterPro" id="IPR011006">
    <property type="entry name" value="CheY-like_superfamily"/>
</dbReference>
<name>A0A7C8HFY0_9FIRM</name>
<evidence type="ECO:0000256" key="3">
    <source>
        <dbReference type="PROSITE-ProRule" id="PRU00169"/>
    </source>
</evidence>
<evidence type="ECO:0000259" key="4">
    <source>
        <dbReference type="PROSITE" id="PS50110"/>
    </source>
</evidence>
<dbReference type="AlphaFoldDB" id="A0A7C8HFY0"/>
<evidence type="ECO:0000256" key="1">
    <source>
        <dbReference type="ARBA" id="ARBA00018672"/>
    </source>
</evidence>
<dbReference type="SUPFAM" id="SSF52172">
    <property type="entry name" value="CheY-like"/>
    <property type="match status" value="1"/>
</dbReference>
<dbReference type="SMART" id="SM00448">
    <property type="entry name" value="REC"/>
    <property type="match status" value="1"/>
</dbReference>
<evidence type="ECO:0000313" key="6">
    <source>
        <dbReference type="Proteomes" id="UP000483018"/>
    </source>
</evidence>
<evidence type="ECO:0000313" key="5">
    <source>
        <dbReference type="EMBL" id="KAE9636345.1"/>
    </source>
</evidence>
<keyword evidence="3" id="KW-0597">Phosphoprotein</keyword>
<dbReference type="PROSITE" id="PS50110">
    <property type="entry name" value="RESPONSE_REGULATORY"/>
    <property type="match status" value="1"/>
</dbReference>
<sequence>MKKILIVDDAMFIRSSLKLMLENNGFEVIGEAGNGYEAIDKYKVLKPDIVTMDITMPEMDGIESLRQIKEYDKNANVVMITALGQESFVKEAIMLGAKGFIVKPFKEETVVKALSKF</sequence>